<dbReference type="InterPro" id="IPR019432">
    <property type="entry name" value="Acyltransferase_MbtK/IucB-like"/>
</dbReference>
<dbReference type="SMART" id="SM01006">
    <property type="entry name" value="AlcB"/>
    <property type="match status" value="1"/>
</dbReference>
<dbReference type="EMBL" id="KQ085884">
    <property type="protein sequence ID" value="KLO19948.1"/>
    <property type="molecule type" value="Genomic_DNA"/>
</dbReference>
<comment type="similarity">
    <text evidence="1">Belongs to the lysine N-acyltransferase MbtK family.</text>
</comment>
<gene>
    <name evidence="3" type="ORF">SCHPADRAFT_912557</name>
</gene>
<evidence type="ECO:0000313" key="4">
    <source>
        <dbReference type="Proteomes" id="UP000053477"/>
    </source>
</evidence>
<dbReference type="SUPFAM" id="SSF55729">
    <property type="entry name" value="Acyl-CoA N-acyltransferases (Nat)"/>
    <property type="match status" value="1"/>
</dbReference>
<dbReference type="GO" id="GO:0016410">
    <property type="term" value="F:N-acyltransferase activity"/>
    <property type="evidence" value="ECO:0007669"/>
    <property type="project" value="TreeGrafter"/>
</dbReference>
<dbReference type="OrthoDB" id="4250781at2759"/>
<sequence length="399" mass="44846">MHWTPLLVLPDGARVSTARLPIGSTTIAVDDKQVLDFQALEQTAGLVLAAVGTPYEHENPVPKYAVVELSLPDGSNLTAADGGTSQSPSDAWAAIYALWTLFHEQEHIPITFSSAFNAKTRVELEEYVLLSGLARRALDPFVPHLFLERSTFWQGSGQGPLWDVVSRSWLQSTRAFRAASFPSSPSFTRTPTVIAAHPLRPPKPSPGECVYKRYCAPVSRTLALHALDVGDDAHMDAFHRFMNDELVNKGWGEAGSEEKHRAYAQAVWEDPHVLPVMMSWDGELMGYVEFTWIREDHVATYIPGGPLDYDRGLHALIGEKKFRGGLFSQCWMRSINHYMYLADPRTQRTFAEPKSQNKAMIHACSHADMLQETSFYFPYKHSVLVIGHRERFFKSDRLT</sequence>
<evidence type="ECO:0000259" key="2">
    <source>
        <dbReference type="SMART" id="SM01006"/>
    </source>
</evidence>
<dbReference type="GO" id="GO:0019290">
    <property type="term" value="P:siderophore biosynthetic process"/>
    <property type="evidence" value="ECO:0007669"/>
    <property type="project" value="InterPro"/>
</dbReference>
<dbReference type="Proteomes" id="UP000053477">
    <property type="component" value="Unassembled WGS sequence"/>
</dbReference>
<dbReference type="AlphaFoldDB" id="A0A0H2SE22"/>
<dbReference type="InterPro" id="IPR016181">
    <property type="entry name" value="Acyl_CoA_acyltransferase"/>
</dbReference>
<evidence type="ECO:0000256" key="1">
    <source>
        <dbReference type="ARBA" id="ARBA00009893"/>
    </source>
</evidence>
<protein>
    <recommendedName>
        <fullName evidence="2">Acyltransferase MbtK/IucB-like conserved domain-containing protein</fullName>
    </recommendedName>
</protein>
<dbReference type="STRING" id="27342.A0A0H2SE22"/>
<organism evidence="3 4">
    <name type="scientific">Schizopora paradoxa</name>
    <dbReference type="NCBI Taxonomy" id="27342"/>
    <lineage>
        <taxon>Eukaryota</taxon>
        <taxon>Fungi</taxon>
        <taxon>Dikarya</taxon>
        <taxon>Basidiomycota</taxon>
        <taxon>Agaricomycotina</taxon>
        <taxon>Agaricomycetes</taxon>
        <taxon>Hymenochaetales</taxon>
        <taxon>Schizoporaceae</taxon>
        <taxon>Schizopora</taxon>
    </lineage>
</organism>
<evidence type="ECO:0000313" key="3">
    <source>
        <dbReference type="EMBL" id="KLO19948.1"/>
    </source>
</evidence>
<proteinExistence type="inferred from homology"/>
<name>A0A0H2SE22_9AGAM</name>
<dbReference type="Pfam" id="PF13523">
    <property type="entry name" value="Acetyltransf_8"/>
    <property type="match status" value="1"/>
</dbReference>
<keyword evidence="4" id="KW-1185">Reference proteome</keyword>
<feature type="domain" description="Acyltransferase MbtK/IucB-like conserved" evidence="2">
    <location>
        <begin position="225"/>
        <end position="274"/>
    </location>
</feature>
<reference evidence="3 4" key="1">
    <citation type="submission" date="2015-04" db="EMBL/GenBank/DDBJ databases">
        <title>Complete genome sequence of Schizopora paradoxa KUC8140, a cosmopolitan wood degrader in East Asia.</title>
        <authorList>
            <consortium name="DOE Joint Genome Institute"/>
            <person name="Min B."/>
            <person name="Park H."/>
            <person name="Jang Y."/>
            <person name="Kim J.-J."/>
            <person name="Kim K.H."/>
            <person name="Pangilinan J."/>
            <person name="Lipzen A."/>
            <person name="Riley R."/>
            <person name="Grigoriev I.V."/>
            <person name="Spatafora J.W."/>
            <person name="Choi I.-G."/>
        </authorList>
    </citation>
    <scope>NUCLEOTIDE SEQUENCE [LARGE SCALE GENOMIC DNA]</scope>
    <source>
        <strain evidence="3 4">KUC8140</strain>
    </source>
</reference>
<dbReference type="InParanoid" id="A0A0H2SE22"/>
<dbReference type="Gene3D" id="3.40.630.30">
    <property type="match status" value="1"/>
</dbReference>
<accession>A0A0H2SE22</accession>
<dbReference type="PANTHER" id="PTHR31438">
    <property type="entry name" value="LYSINE N-ACYLTRANSFERASE C17G9.06C-RELATED"/>
    <property type="match status" value="1"/>
</dbReference>
<dbReference type="PANTHER" id="PTHR31438:SF1">
    <property type="entry name" value="LYSINE N-ACYLTRANSFERASE C17G9.06C-RELATED"/>
    <property type="match status" value="1"/>
</dbReference>